<evidence type="ECO:0000256" key="1">
    <source>
        <dbReference type="ARBA" id="ARBA00009903"/>
    </source>
</evidence>
<dbReference type="Gene3D" id="1.10.510.10">
    <property type="entry name" value="Transferase(Phosphotransferase) domain 1"/>
    <property type="match status" value="1"/>
</dbReference>
<feature type="region of interest" description="Disordered" evidence="12">
    <location>
        <begin position="387"/>
        <end position="416"/>
    </location>
</feature>
<evidence type="ECO:0000259" key="13">
    <source>
        <dbReference type="PROSITE" id="PS50011"/>
    </source>
</evidence>
<comment type="catalytic activity">
    <reaction evidence="9">
        <text>L-seryl-[protein] + ATP = O-phospho-L-seryl-[protein] + ADP + H(+)</text>
        <dbReference type="Rhea" id="RHEA:17989"/>
        <dbReference type="Rhea" id="RHEA-COMP:9863"/>
        <dbReference type="Rhea" id="RHEA-COMP:11604"/>
        <dbReference type="ChEBI" id="CHEBI:15378"/>
        <dbReference type="ChEBI" id="CHEBI:29999"/>
        <dbReference type="ChEBI" id="CHEBI:30616"/>
        <dbReference type="ChEBI" id="CHEBI:83421"/>
        <dbReference type="ChEBI" id="CHEBI:456216"/>
        <dbReference type="EC" id="2.7.11.1"/>
    </reaction>
</comment>
<proteinExistence type="inferred from homology"/>
<dbReference type="PROSITE" id="PS50011">
    <property type="entry name" value="PROTEIN_KINASE_DOM"/>
    <property type="match status" value="1"/>
</dbReference>
<feature type="region of interest" description="Disordered" evidence="12">
    <location>
        <begin position="232"/>
        <end position="251"/>
    </location>
</feature>
<dbReference type="AlphaFoldDB" id="A0AAN7QY90"/>
<feature type="binding site" evidence="10">
    <location>
        <position position="53"/>
    </location>
    <ligand>
        <name>ATP</name>
        <dbReference type="ChEBI" id="CHEBI:30616"/>
    </ligand>
</feature>
<evidence type="ECO:0000256" key="8">
    <source>
        <dbReference type="ARBA" id="ARBA00047899"/>
    </source>
</evidence>
<dbReference type="EC" id="2.7.11.1" evidence="2"/>
<sequence>MAPPPATTTGNSPGLNVDNLKVLRVLGRGAMGTVLLVHDSSGDPYASIPFALKVLDKSSVLSRCDADRRARWEISVLSRLSHSGIVAHHPFLPHLIGSFETEDLLGWAIPYCPGGDLNDLRYHQSDRVFSPAVIKFYAAEIVCALEHLHASGIAYRDLKPENVLIQRSGHVTLTDFDLSRQFNQKKVATVLLQAQEPPTFNADSQQKKRQKNPIRFIAAAGDARWLSMKKPKPARVSPVSRRRPSFSDEERSNSFVGTEEYVAPEIIRGEGHGFAVDWWALGILAYELLYGRTPFKGKNRKETFRNVLVKPPEFTGKRTTLMDLIERLLEKDPTRRLGYLRGANEVKEHPFFRGMKWDLLTEVVRPPFIPSRDDGVESLKVAVGEFFRRKRQPPPPPPSPPSPSSGLQRSLSLTEF</sequence>
<keyword evidence="4" id="KW-0808">Transferase</keyword>
<accession>A0AAN7QY90</accession>
<dbReference type="EMBL" id="JAXIOK010000001">
    <property type="protein sequence ID" value="KAK4779568.1"/>
    <property type="molecule type" value="Genomic_DNA"/>
</dbReference>
<keyword evidence="15" id="KW-1185">Reference proteome</keyword>
<reference evidence="14 15" key="1">
    <citation type="journal article" date="2023" name="Hortic Res">
        <title>Pangenome of water caltrop reveals structural variations and asymmetric subgenome divergence after allopolyploidization.</title>
        <authorList>
            <person name="Zhang X."/>
            <person name="Chen Y."/>
            <person name="Wang L."/>
            <person name="Yuan Y."/>
            <person name="Fang M."/>
            <person name="Shi L."/>
            <person name="Lu R."/>
            <person name="Comes H.P."/>
            <person name="Ma Y."/>
            <person name="Chen Y."/>
            <person name="Huang G."/>
            <person name="Zhou Y."/>
            <person name="Zheng Z."/>
            <person name="Qiu Y."/>
        </authorList>
    </citation>
    <scope>NUCLEOTIDE SEQUENCE [LARGE SCALE GENOMIC DNA]</scope>
    <source>
        <tissue evidence="14">Roots</tissue>
    </source>
</reference>
<dbReference type="PROSITE" id="PS00107">
    <property type="entry name" value="PROTEIN_KINASE_ATP"/>
    <property type="match status" value="1"/>
</dbReference>
<dbReference type="InterPro" id="IPR017441">
    <property type="entry name" value="Protein_kinase_ATP_BS"/>
</dbReference>
<dbReference type="GO" id="GO:0005524">
    <property type="term" value="F:ATP binding"/>
    <property type="evidence" value="ECO:0007669"/>
    <property type="project" value="UniProtKB-UniRule"/>
</dbReference>
<keyword evidence="6" id="KW-0418">Kinase</keyword>
<dbReference type="InterPro" id="IPR008271">
    <property type="entry name" value="Ser/Thr_kinase_AS"/>
</dbReference>
<keyword evidence="3 11" id="KW-0723">Serine/threonine-protein kinase</keyword>
<evidence type="ECO:0000256" key="6">
    <source>
        <dbReference type="ARBA" id="ARBA00022777"/>
    </source>
</evidence>
<dbReference type="PANTHER" id="PTHR45637">
    <property type="entry name" value="FLIPPASE KINASE 1-RELATED"/>
    <property type="match status" value="1"/>
</dbReference>
<dbReference type="InterPro" id="IPR011009">
    <property type="entry name" value="Kinase-like_dom_sf"/>
</dbReference>
<evidence type="ECO:0000313" key="15">
    <source>
        <dbReference type="Proteomes" id="UP001345219"/>
    </source>
</evidence>
<feature type="compositionally biased region" description="Polar residues" evidence="12">
    <location>
        <begin position="406"/>
        <end position="416"/>
    </location>
</feature>
<dbReference type="PROSITE" id="PS00108">
    <property type="entry name" value="PROTEIN_KINASE_ST"/>
    <property type="match status" value="1"/>
</dbReference>
<evidence type="ECO:0000256" key="9">
    <source>
        <dbReference type="ARBA" id="ARBA00048679"/>
    </source>
</evidence>
<comment type="caution">
    <text evidence="14">The sequence shown here is derived from an EMBL/GenBank/DDBJ whole genome shotgun (WGS) entry which is preliminary data.</text>
</comment>
<evidence type="ECO:0000256" key="11">
    <source>
        <dbReference type="RuleBase" id="RU000304"/>
    </source>
</evidence>
<keyword evidence="7 10" id="KW-0067">ATP-binding</keyword>
<evidence type="ECO:0000256" key="4">
    <source>
        <dbReference type="ARBA" id="ARBA00022679"/>
    </source>
</evidence>
<feature type="domain" description="Protein kinase" evidence="13">
    <location>
        <begin position="20"/>
        <end position="352"/>
    </location>
</feature>
<dbReference type="FunFam" id="1.10.510.10:FF:000312">
    <property type="entry name" value="Serine/threonine-protein kinase OXI1"/>
    <property type="match status" value="1"/>
</dbReference>
<evidence type="ECO:0000256" key="3">
    <source>
        <dbReference type="ARBA" id="ARBA00022527"/>
    </source>
</evidence>
<keyword evidence="5 10" id="KW-0547">Nucleotide-binding</keyword>
<dbReference type="Gene3D" id="3.30.200.20">
    <property type="entry name" value="Phosphorylase Kinase, domain 1"/>
    <property type="match status" value="1"/>
</dbReference>
<protein>
    <recommendedName>
        <fullName evidence="2">non-specific serine/threonine protein kinase</fullName>
        <ecNumber evidence="2">2.7.11.1</ecNumber>
    </recommendedName>
</protein>
<dbReference type="Proteomes" id="UP001345219">
    <property type="component" value="Chromosome 13"/>
</dbReference>
<gene>
    <name evidence="14" type="ORF">SAY87_015674</name>
</gene>
<dbReference type="SUPFAM" id="SSF56112">
    <property type="entry name" value="Protein kinase-like (PK-like)"/>
    <property type="match status" value="1"/>
</dbReference>
<feature type="compositionally biased region" description="Pro residues" evidence="12">
    <location>
        <begin position="393"/>
        <end position="403"/>
    </location>
</feature>
<comment type="similarity">
    <text evidence="1">Belongs to the protein kinase superfamily. AGC Ser/Thr protein kinase family.</text>
</comment>
<dbReference type="SMART" id="SM00220">
    <property type="entry name" value="S_TKc"/>
    <property type="match status" value="1"/>
</dbReference>
<evidence type="ECO:0000256" key="5">
    <source>
        <dbReference type="ARBA" id="ARBA00022741"/>
    </source>
</evidence>
<evidence type="ECO:0000256" key="7">
    <source>
        <dbReference type="ARBA" id="ARBA00022840"/>
    </source>
</evidence>
<dbReference type="GO" id="GO:0004674">
    <property type="term" value="F:protein serine/threonine kinase activity"/>
    <property type="evidence" value="ECO:0007669"/>
    <property type="project" value="UniProtKB-KW"/>
</dbReference>
<evidence type="ECO:0000256" key="2">
    <source>
        <dbReference type="ARBA" id="ARBA00012513"/>
    </source>
</evidence>
<organism evidence="14 15">
    <name type="scientific">Trapa incisa</name>
    <dbReference type="NCBI Taxonomy" id="236973"/>
    <lineage>
        <taxon>Eukaryota</taxon>
        <taxon>Viridiplantae</taxon>
        <taxon>Streptophyta</taxon>
        <taxon>Embryophyta</taxon>
        <taxon>Tracheophyta</taxon>
        <taxon>Spermatophyta</taxon>
        <taxon>Magnoliopsida</taxon>
        <taxon>eudicotyledons</taxon>
        <taxon>Gunneridae</taxon>
        <taxon>Pentapetalae</taxon>
        <taxon>rosids</taxon>
        <taxon>malvids</taxon>
        <taxon>Myrtales</taxon>
        <taxon>Lythraceae</taxon>
        <taxon>Trapa</taxon>
    </lineage>
</organism>
<dbReference type="InterPro" id="IPR000719">
    <property type="entry name" value="Prot_kinase_dom"/>
</dbReference>
<evidence type="ECO:0000256" key="10">
    <source>
        <dbReference type="PROSITE-ProRule" id="PRU10141"/>
    </source>
</evidence>
<comment type="catalytic activity">
    <reaction evidence="8">
        <text>L-threonyl-[protein] + ATP = O-phospho-L-threonyl-[protein] + ADP + H(+)</text>
        <dbReference type="Rhea" id="RHEA:46608"/>
        <dbReference type="Rhea" id="RHEA-COMP:11060"/>
        <dbReference type="Rhea" id="RHEA-COMP:11605"/>
        <dbReference type="ChEBI" id="CHEBI:15378"/>
        <dbReference type="ChEBI" id="CHEBI:30013"/>
        <dbReference type="ChEBI" id="CHEBI:30616"/>
        <dbReference type="ChEBI" id="CHEBI:61977"/>
        <dbReference type="ChEBI" id="CHEBI:456216"/>
        <dbReference type="EC" id="2.7.11.1"/>
    </reaction>
</comment>
<evidence type="ECO:0000256" key="12">
    <source>
        <dbReference type="SAM" id="MobiDB-lite"/>
    </source>
</evidence>
<dbReference type="FunFam" id="1.10.510.10:FF:000294">
    <property type="entry name" value="Serine/threonine-protein kinase OXI1"/>
    <property type="match status" value="1"/>
</dbReference>
<name>A0AAN7QY90_9MYRT</name>
<evidence type="ECO:0000313" key="14">
    <source>
        <dbReference type="EMBL" id="KAK4779568.1"/>
    </source>
</evidence>
<dbReference type="Pfam" id="PF00069">
    <property type="entry name" value="Pkinase"/>
    <property type="match status" value="2"/>
</dbReference>